<name>A0A835LN60_9MAGN</name>
<evidence type="ECO:0000313" key="1">
    <source>
        <dbReference type="EMBL" id="KAF9598672.1"/>
    </source>
</evidence>
<reference evidence="1 2" key="1">
    <citation type="submission" date="2020-10" db="EMBL/GenBank/DDBJ databases">
        <title>The Coptis chinensis genome and diversification of protoberbering-type alkaloids.</title>
        <authorList>
            <person name="Wang B."/>
            <person name="Shu S."/>
            <person name="Song C."/>
            <person name="Liu Y."/>
        </authorList>
    </citation>
    <scope>NUCLEOTIDE SEQUENCE [LARGE SCALE GENOMIC DNA]</scope>
    <source>
        <strain evidence="1">HL-2020</strain>
        <tissue evidence="1">Leaf</tissue>
    </source>
</reference>
<proteinExistence type="predicted"/>
<gene>
    <name evidence="1" type="ORF">IFM89_029922</name>
</gene>
<evidence type="ECO:0000313" key="2">
    <source>
        <dbReference type="Proteomes" id="UP000631114"/>
    </source>
</evidence>
<sequence length="74" mass="8040">MAPVSSSVSTDVQTAKQSCFRTRKKVGPELQVVNKTGQSISFEADAFVVLTPNQKIKKPLQSYCRSISMGCQSS</sequence>
<protein>
    <submittedName>
        <fullName evidence="1">Uncharacterized protein</fullName>
    </submittedName>
</protein>
<comment type="caution">
    <text evidence="1">The sequence shown here is derived from an EMBL/GenBank/DDBJ whole genome shotgun (WGS) entry which is preliminary data.</text>
</comment>
<dbReference type="Proteomes" id="UP000631114">
    <property type="component" value="Unassembled WGS sequence"/>
</dbReference>
<dbReference type="AlphaFoldDB" id="A0A835LN60"/>
<keyword evidence="2" id="KW-1185">Reference proteome</keyword>
<dbReference type="EMBL" id="JADFTS010000007">
    <property type="protein sequence ID" value="KAF9598672.1"/>
    <property type="molecule type" value="Genomic_DNA"/>
</dbReference>
<accession>A0A835LN60</accession>
<organism evidence="1 2">
    <name type="scientific">Coptis chinensis</name>
    <dbReference type="NCBI Taxonomy" id="261450"/>
    <lineage>
        <taxon>Eukaryota</taxon>
        <taxon>Viridiplantae</taxon>
        <taxon>Streptophyta</taxon>
        <taxon>Embryophyta</taxon>
        <taxon>Tracheophyta</taxon>
        <taxon>Spermatophyta</taxon>
        <taxon>Magnoliopsida</taxon>
        <taxon>Ranunculales</taxon>
        <taxon>Ranunculaceae</taxon>
        <taxon>Coptidoideae</taxon>
        <taxon>Coptis</taxon>
    </lineage>
</organism>